<name>A0ABT7YIS4_9ACTN</name>
<evidence type="ECO:0000313" key="8">
    <source>
        <dbReference type="Proteomes" id="UP001171902"/>
    </source>
</evidence>
<dbReference type="PRINTS" id="PR00455">
    <property type="entry name" value="HTHTETR"/>
</dbReference>
<keyword evidence="2 4" id="KW-0238">DNA-binding</keyword>
<evidence type="ECO:0000259" key="6">
    <source>
        <dbReference type="PROSITE" id="PS50977"/>
    </source>
</evidence>
<evidence type="ECO:0000313" key="7">
    <source>
        <dbReference type="EMBL" id="MDN3238158.1"/>
    </source>
</evidence>
<reference evidence="7" key="1">
    <citation type="submission" date="2023-06" db="EMBL/GenBank/DDBJ databases">
        <title>Gycomyces niveus sp.nov., a novel actinomycete isolated from soil in Shouguang.</title>
        <authorList>
            <person name="Yang X."/>
            <person name="Zhao J."/>
        </authorList>
    </citation>
    <scope>NUCLEOTIDE SEQUENCE</scope>
    <source>
        <strain evidence="7">NEAU C2</strain>
    </source>
</reference>
<dbReference type="InterPro" id="IPR009057">
    <property type="entry name" value="Homeodomain-like_sf"/>
</dbReference>
<sequence length="265" mass="29509">MEHKAGLRERKKNATWELLRKTALDLFEASGFEDVSVAQIAAAAEVSKATVFNYFPTKEDLVIGGMKRHTGDAARIVRERARGQTPLEALREHYFHLLECRAPQVGLKDDPVFLRVQRLIIATPSLLIRAMDYRRQSAVLLAEALIEEGNPPLTSRLIASQVLHTQHIIVEVNVRRVLAGEPVEVVHHAAVSAAEHAFGLLEHGMGDLMRRETEPPPPDPAYGPDGCRLDYHRQHAEEAVESAAEKVLAEPGDDMLQMLAHPERP</sequence>
<comment type="caution">
    <text evidence="7">The sequence shown here is derived from an EMBL/GenBank/DDBJ whole genome shotgun (WGS) entry which is preliminary data.</text>
</comment>
<feature type="domain" description="HTH tetR-type" evidence="6">
    <location>
        <begin position="13"/>
        <end position="73"/>
    </location>
</feature>
<dbReference type="Gene3D" id="1.10.357.10">
    <property type="entry name" value="Tetracycline Repressor, domain 2"/>
    <property type="match status" value="1"/>
</dbReference>
<keyword evidence="8" id="KW-1185">Reference proteome</keyword>
<evidence type="ECO:0000256" key="4">
    <source>
        <dbReference type="PROSITE-ProRule" id="PRU00335"/>
    </source>
</evidence>
<evidence type="ECO:0000256" key="1">
    <source>
        <dbReference type="ARBA" id="ARBA00023015"/>
    </source>
</evidence>
<dbReference type="PANTHER" id="PTHR30055:SF234">
    <property type="entry name" value="HTH-TYPE TRANSCRIPTIONAL REGULATOR BETI"/>
    <property type="match status" value="1"/>
</dbReference>
<accession>A0ABT7YIS4</accession>
<dbReference type="SUPFAM" id="SSF46689">
    <property type="entry name" value="Homeodomain-like"/>
    <property type="match status" value="1"/>
</dbReference>
<keyword evidence="3" id="KW-0804">Transcription</keyword>
<dbReference type="PROSITE" id="PS01081">
    <property type="entry name" value="HTH_TETR_1"/>
    <property type="match status" value="1"/>
</dbReference>
<evidence type="ECO:0000256" key="5">
    <source>
        <dbReference type="SAM" id="MobiDB-lite"/>
    </source>
</evidence>
<dbReference type="InterPro" id="IPR001647">
    <property type="entry name" value="HTH_TetR"/>
</dbReference>
<dbReference type="PROSITE" id="PS50977">
    <property type="entry name" value="HTH_TETR_2"/>
    <property type="match status" value="1"/>
</dbReference>
<dbReference type="Proteomes" id="UP001171902">
    <property type="component" value="Unassembled WGS sequence"/>
</dbReference>
<dbReference type="Gene3D" id="1.10.10.60">
    <property type="entry name" value="Homeodomain-like"/>
    <property type="match status" value="1"/>
</dbReference>
<feature type="region of interest" description="Disordered" evidence="5">
    <location>
        <begin position="208"/>
        <end position="228"/>
    </location>
</feature>
<organism evidence="7 8">
    <name type="scientific">Glycomyces tritici</name>
    <dbReference type="NCBI Taxonomy" id="2665176"/>
    <lineage>
        <taxon>Bacteria</taxon>
        <taxon>Bacillati</taxon>
        <taxon>Actinomycetota</taxon>
        <taxon>Actinomycetes</taxon>
        <taxon>Glycomycetales</taxon>
        <taxon>Glycomycetaceae</taxon>
        <taxon>Glycomyces</taxon>
    </lineage>
</organism>
<dbReference type="InterPro" id="IPR023772">
    <property type="entry name" value="DNA-bd_HTH_TetR-type_CS"/>
</dbReference>
<evidence type="ECO:0000256" key="2">
    <source>
        <dbReference type="ARBA" id="ARBA00023125"/>
    </source>
</evidence>
<dbReference type="Pfam" id="PF00440">
    <property type="entry name" value="TetR_N"/>
    <property type="match status" value="1"/>
</dbReference>
<dbReference type="InterPro" id="IPR050109">
    <property type="entry name" value="HTH-type_TetR-like_transc_reg"/>
</dbReference>
<dbReference type="EMBL" id="JAUEMJ010000001">
    <property type="protein sequence ID" value="MDN3238158.1"/>
    <property type="molecule type" value="Genomic_DNA"/>
</dbReference>
<evidence type="ECO:0000256" key="3">
    <source>
        <dbReference type="ARBA" id="ARBA00023163"/>
    </source>
</evidence>
<gene>
    <name evidence="7" type="ORF">QWI33_00335</name>
</gene>
<keyword evidence="1" id="KW-0805">Transcription regulation</keyword>
<protein>
    <submittedName>
        <fullName evidence="7">TetR/AcrR family transcriptional regulator</fullName>
    </submittedName>
</protein>
<dbReference type="RefSeq" id="WP_289953760.1">
    <property type="nucleotide sequence ID" value="NZ_JAUEMJ010000001.1"/>
</dbReference>
<proteinExistence type="predicted"/>
<feature type="DNA-binding region" description="H-T-H motif" evidence="4">
    <location>
        <begin position="36"/>
        <end position="55"/>
    </location>
</feature>
<dbReference type="PANTHER" id="PTHR30055">
    <property type="entry name" value="HTH-TYPE TRANSCRIPTIONAL REGULATOR RUTR"/>
    <property type="match status" value="1"/>
</dbReference>